<evidence type="ECO:0000313" key="13">
    <source>
        <dbReference type="Proteomes" id="UP000237673"/>
    </source>
</evidence>
<organism evidence="12 13">
    <name type="scientific">Mixta calida</name>
    <dbReference type="NCBI Taxonomy" id="665913"/>
    <lineage>
        <taxon>Bacteria</taxon>
        <taxon>Pseudomonadati</taxon>
        <taxon>Pseudomonadota</taxon>
        <taxon>Gammaproteobacteria</taxon>
        <taxon>Enterobacterales</taxon>
        <taxon>Erwiniaceae</taxon>
        <taxon>Mixta</taxon>
    </lineage>
</organism>
<dbReference type="Proteomes" id="UP000237673">
    <property type="component" value="Chromosome"/>
</dbReference>
<keyword evidence="10 11" id="KW-0198">Cysteine biosynthesis</keyword>
<name>A0ABN5HC11_9GAMM</name>
<proteinExistence type="inferred from homology"/>
<dbReference type="NCBIfam" id="NF003433">
    <property type="entry name" value="PRK04949.1"/>
    <property type="match status" value="1"/>
</dbReference>
<protein>
    <recommendedName>
        <fullName evidence="11">Sulfate transporter CysZ</fullName>
    </recommendedName>
</protein>
<comment type="function">
    <text evidence="11">High affinity, high specificity proton-dependent sulfate transporter, which mediates sulfate uptake. Provides the sulfur source for the cysteine synthesis pathway.</text>
</comment>
<keyword evidence="9 11" id="KW-0472">Membrane</keyword>
<keyword evidence="13" id="KW-1185">Reference proteome</keyword>
<evidence type="ECO:0000256" key="2">
    <source>
        <dbReference type="ARBA" id="ARBA00022448"/>
    </source>
</evidence>
<keyword evidence="8 11" id="KW-0764">Sulfate transport</keyword>
<dbReference type="GeneID" id="84634041"/>
<evidence type="ECO:0000256" key="5">
    <source>
        <dbReference type="ARBA" id="ARBA00022605"/>
    </source>
</evidence>
<feature type="transmembrane region" description="Helical" evidence="11">
    <location>
        <begin position="208"/>
        <end position="241"/>
    </location>
</feature>
<dbReference type="InterPro" id="IPR022985">
    <property type="entry name" value="Sulfate_CysZ"/>
</dbReference>
<sequence>MATRSPASYNGIHYFAQGWKLIRLPGIRRFVVIPLLVNIVLLGGAFIWLFRSLNHWIPQLMAHVPDWLQWLSYLLWPLTVISIVLVFSYFFSTIANWIAAPFCGLLAEQLEGRLTGQPLPDSGWLAVIKDIPRIMKREWQKLAWYLPRAAGLLLLYFIPGFGQTVAPVLWFLFSAWMLSIQYCDYPFDNHKVSFQKMRSALRQHKTDNMQFGALVSLFTMIPLLNLAIMPVAVCGATAMWVDRYRAQLGHPSLRSVEAARIGERR</sequence>
<dbReference type="PANTHER" id="PTHR37468:SF1">
    <property type="entry name" value="SULFATE TRANSPORTER CYSZ"/>
    <property type="match status" value="1"/>
</dbReference>
<evidence type="ECO:0000256" key="10">
    <source>
        <dbReference type="ARBA" id="ARBA00023192"/>
    </source>
</evidence>
<evidence type="ECO:0000256" key="8">
    <source>
        <dbReference type="ARBA" id="ARBA00023032"/>
    </source>
</evidence>
<keyword evidence="7 11" id="KW-1133">Transmembrane helix</keyword>
<keyword evidence="3 11" id="KW-1003">Cell membrane</keyword>
<dbReference type="PANTHER" id="PTHR37468">
    <property type="entry name" value="SULFATE TRANSPORTER CYSZ"/>
    <property type="match status" value="1"/>
</dbReference>
<dbReference type="Pfam" id="PF07264">
    <property type="entry name" value="EI24"/>
    <property type="match status" value="1"/>
</dbReference>
<keyword evidence="4 11" id="KW-0997">Cell inner membrane</keyword>
<dbReference type="RefSeq" id="WP_052133870.1">
    <property type="nucleotide sequence ID" value="NZ_CAXOMJ010000027.1"/>
</dbReference>
<evidence type="ECO:0000256" key="3">
    <source>
        <dbReference type="ARBA" id="ARBA00022475"/>
    </source>
</evidence>
<feature type="transmembrane region" description="Helical" evidence="11">
    <location>
        <begin position="30"/>
        <end position="50"/>
    </location>
</feature>
<feature type="transmembrane region" description="Helical" evidence="11">
    <location>
        <begin position="70"/>
        <end position="91"/>
    </location>
</feature>
<dbReference type="EMBL" id="CP026378">
    <property type="protein sequence ID" value="AUY26096.1"/>
    <property type="molecule type" value="Genomic_DNA"/>
</dbReference>
<keyword evidence="6 11" id="KW-0812">Transmembrane</keyword>
<comment type="subcellular location">
    <subcellularLocation>
        <location evidence="11">Cell inner membrane</location>
        <topology evidence="11">Multi-pass membrane protein</topology>
    </subcellularLocation>
    <subcellularLocation>
        <location evidence="1">Membrane</location>
        <topology evidence="1">Multi-pass membrane protein</topology>
    </subcellularLocation>
</comment>
<evidence type="ECO:0000256" key="6">
    <source>
        <dbReference type="ARBA" id="ARBA00022692"/>
    </source>
</evidence>
<evidence type="ECO:0000256" key="1">
    <source>
        <dbReference type="ARBA" id="ARBA00004141"/>
    </source>
</evidence>
<comment type="similarity">
    <text evidence="11">Belongs to the CysZ family.</text>
</comment>
<accession>A0ABN5HC11</accession>
<keyword evidence="5 11" id="KW-0028">Amino-acid biosynthesis</keyword>
<dbReference type="InterPro" id="IPR059112">
    <property type="entry name" value="CysZ/EI24"/>
</dbReference>
<evidence type="ECO:0000256" key="11">
    <source>
        <dbReference type="HAMAP-Rule" id="MF_00468"/>
    </source>
</evidence>
<gene>
    <name evidence="11" type="primary">cysZ</name>
    <name evidence="12" type="ORF">C2E16_15095</name>
</gene>
<evidence type="ECO:0000313" key="12">
    <source>
        <dbReference type="EMBL" id="AUY26096.1"/>
    </source>
</evidence>
<evidence type="ECO:0000256" key="9">
    <source>
        <dbReference type="ARBA" id="ARBA00023136"/>
    </source>
</evidence>
<feature type="transmembrane region" description="Helical" evidence="11">
    <location>
        <begin position="142"/>
        <end position="162"/>
    </location>
</feature>
<dbReference type="InterPro" id="IPR050480">
    <property type="entry name" value="CysZ-like"/>
</dbReference>
<evidence type="ECO:0000256" key="4">
    <source>
        <dbReference type="ARBA" id="ARBA00022519"/>
    </source>
</evidence>
<dbReference type="HAMAP" id="MF_00468">
    <property type="entry name" value="CysZ"/>
    <property type="match status" value="1"/>
</dbReference>
<reference evidence="12 13" key="1">
    <citation type="submission" date="2018-01" db="EMBL/GenBank/DDBJ databases">
        <title>Complete and assembled Genome of Pantoea calida DSM22759T.</title>
        <authorList>
            <person name="Stevens M.J.A."/>
            <person name="Zurfluh K."/>
            <person name="Stephan R."/>
        </authorList>
    </citation>
    <scope>NUCLEOTIDE SEQUENCE [LARGE SCALE GENOMIC DNA]</scope>
    <source>
        <strain evidence="12 13">DSM 22759</strain>
    </source>
</reference>
<keyword evidence="2 11" id="KW-0813">Transport</keyword>
<evidence type="ECO:0000256" key="7">
    <source>
        <dbReference type="ARBA" id="ARBA00022989"/>
    </source>
</evidence>